<dbReference type="PANTHER" id="PTHR42951:SF15">
    <property type="entry name" value="METALLO-BETA-LACTAMASE SUPERFAMILY PROTEIN"/>
    <property type="match status" value="1"/>
</dbReference>
<evidence type="ECO:0000313" key="3">
    <source>
        <dbReference type="Proteomes" id="UP000234956"/>
    </source>
</evidence>
<dbReference type="SUPFAM" id="SSF56281">
    <property type="entry name" value="Metallo-hydrolase/oxidoreductase"/>
    <property type="match status" value="1"/>
</dbReference>
<dbReference type="InterPro" id="IPR036866">
    <property type="entry name" value="RibonucZ/Hydroxyglut_hydro"/>
</dbReference>
<proteinExistence type="predicted"/>
<gene>
    <name evidence="2" type="ORF">CRI88_14500</name>
</gene>
<dbReference type="Gene3D" id="3.60.15.10">
    <property type="entry name" value="Ribonuclease Z/Hydroxyacylglutathione hydrolase-like"/>
    <property type="match status" value="1"/>
</dbReference>
<dbReference type="GO" id="GO:0016787">
    <property type="term" value="F:hydrolase activity"/>
    <property type="evidence" value="ECO:0007669"/>
    <property type="project" value="UniProtKB-KW"/>
</dbReference>
<sequence length="219" mass="23826">MQMANGVAMLELHYQGFVIHPTLVWDQGMAVLIDTGFPGQMEELHEAIVQVGVSLNQLKAIILTHQDVDHIGCLPDLLQVCGPHVQVYAHALDKPYIQGELPLVKDGHLENPPKGKVDVVLSDGEELPFCGGIRVIHTPGHTPGHISLYLTQSKTLVAGDAMYSVDGHIEGVHEPTALDVEEARQSLQKCLDIDLEAVICYHGGISRGAVLEQMKKILS</sequence>
<dbReference type="PANTHER" id="PTHR42951">
    <property type="entry name" value="METALLO-BETA-LACTAMASE DOMAIN-CONTAINING"/>
    <property type="match status" value="1"/>
</dbReference>
<dbReference type="Proteomes" id="UP000234956">
    <property type="component" value="Unassembled WGS sequence"/>
</dbReference>
<evidence type="ECO:0000259" key="1">
    <source>
        <dbReference type="SMART" id="SM00849"/>
    </source>
</evidence>
<feature type="domain" description="Metallo-beta-lactamase" evidence="1">
    <location>
        <begin position="18"/>
        <end position="202"/>
    </location>
</feature>
<dbReference type="SMART" id="SM00849">
    <property type="entry name" value="Lactamase_B"/>
    <property type="match status" value="1"/>
</dbReference>
<protein>
    <submittedName>
        <fullName evidence="2">MBL fold metallo-hydrolase</fullName>
    </submittedName>
</protein>
<dbReference type="CDD" id="cd07721">
    <property type="entry name" value="yflN-like_MBL-fold"/>
    <property type="match status" value="1"/>
</dbReference>
<comment type="caution">
    <text evidence="2">The sequence shown here is derived from an EMBL/GenBank/DDBJ whole genome shotgun (WGS) entry which is preliminary data.</text>
</comment>
<keyword evidence="2" id="KW-0378">Hydrolase</keyword>
<accession>A0A2I0UXT4</accession>
<dbReference type="InterPro" id="IPR050855">
    <property type="entry name" value="NDM-1-like"/>
</dbReference>
<dbReference type="AlphaFoldDB" id="A0A2I0UXT4"/>
<evidence type="ECO:0000313" key="2">
    <source>
        <dbReference type="EMBL" id="PKU50890.1"/>
    </source>
</evidence>
<reference evidence="2 3" key="1">
    <citation type="submission" date="2017-10" db="EMBL/GenBank/DDBJ databases">
        <title>Draft genome of Lysinibacillus fusiformis strain Juneja, a laboratory-derived pathogen of Drosophila melanogaster.</title>
        <authorList>
            <person name="Smith B.R."/>
            <person name="Unckless R.L."/>
        </authorList>
    </citation>
    <scope>NUCLEOTIDE SEQUENCE [LARGE SCALE GENOMIC DNA]</scope>
    <source>
        <strain evidence="2 3">Juneja</strain>
    </source>
</reference>
<organism evidence="2 3">
    <name type="scientific">Lysinibacillus fusiformis</name>
    <dbReference type="NCBI Taxonomy" id="28031"/>
    <lineage>
        <taxon>Bacteria</taxon>
        <taxon>Bacillati</taxon>
        <taxon>Bacillota</taxon>
        <taxon>Bacilli</taxon>
        <taxon>Bacillales</taxon>
        <taxon>Bacillaceae</taxon>
        <taxon>Lysinibacillus</taxon>
    </lineage>
</organism>
<dbReference type="InterPro" id="IPR001279">
    <property type="entry name" value="Metallo-B-lactamas"/>
</dbReference>
<dbReference type="RefSeq" id="WP_089932362.1">
    <property type="nucleotide sequence ID" value="NZ_PDFK01000004.1"/>
</dbReference>
<dbReference type="EMBL" id="PDFK01000004">
    <property type="protein sequence ID" value="PKU50890.1"/>
    <property type="molecule type" value="Genomic_DNA"/>
</dbReference>
<dbReference type="Pfam" id="PF00753">
    <property type="entry name" value="Lactamase_B"/>
    <property type="match status" value="1"/>
</dbReference>
<name>A0A2I0UXT4_9BACI</name>